<dbReference type="EMBL" id="MRCG01000004">
    <property type="protein sequence ID" value="OKH49030.1"/>
    <property type="molecule type" value="Genomic_DNA"/>
</dbReference>
<accession>A0A1U7J7C9</accession>
<dbReference type="OrthoDB" id="582896at2"/>
<evidence type="ECO:0000313" key="1">
    <source>
        <dbReference type="EMBL" id="OKH49030.1"/>
    </source>
</evidence>
<dbReference type="RefSeq" id="WP_073607811.1">
    <property type="nucleotide sequence ID" value="NZ_MRCG01000004.1"/>
</dbReference>
<dbReference type="STRING" id="549789.NIES30_07600"/>
<proteinExistence type="predicted"/>
<dbReference type="Proteomes" id="UP000185557">
    <property type="component" value="Unassembled WGS sequence"/>
</dbReference>
<comment type="caution">
    <text evidence="1">The sequence shown here is derived from an EMBL/GenBank/DDBJ whole genome shotgun (WGS) entry which is preliminary data.</text>
</comment>
<organism evidence="1 2">
    <name type="scientific">Phormidium tenue NIES-30</name>
    <dbReference type="NCBI Taxonomy" id="549789"/>
    <lineage>
        <taxon>Bacteria</taxon>
        <taxon>Bacillati</taxon>
        <taxon>Cyanobacteriota</taxon>
        <taxon>Cyanophyceae</taxon>
        <taxon>Oscillatoriophycideae</taxon>
        <taxon>Oscillatoriales</taxon>
        <taxon>Oscillatoriaceae</taxon>
        <taxon>Phormidium</taxon>
    </lineage>
</organism>
<gene>
    <name evidence="1" type="ORF">NIES30_07600</name>
</gene>
<sequence>MQNYYPWNTQTLVDWLNQELRYRTKQDLEAVLGVERHVIKSWLTKPSPAITLTHLRAIADYKGSSLDQTISWLGLQPAHVQELVNQDAAGVRASLR</sequence>
<keyword evidence="2" id="KW-1185">Reference proteome</keyword>
<name>A0A1U7J7C9_9CYAN</name>
<protein>
    <recommendedName>
        <fullName evidence="3">HTH cro/C1-type domain-containing protein</fullName>
    </recommendedName>
</protein>
<reference evidence="1 2" key="1">
    <citation type="submission" date="2016-11" db="EMBL/GenBank/DDBJ databases">
        <title>Draft Genome Sequences of Nine Cyanobacterial Strains from Diverse Habitats.</title>
        <authorList>
            <person name="Zhu T."/>
            <person name="Hou S."/>
            <person name="Lu X."/>
            <person name="Hess W.R."/>
        </authorList>
    </citation>
    <scope>NUCLEOTIDE SEQUENCE [LARGE SCALE GENOMIC DNA]</scope>
    <source>
        <strain evidence="1 2">NIES-30</strain>
    </source>
</reference>
<evidence type="ECO:0008006" key="3">
    <source>
        <dbReference type="Google" id="ProtNLM"/>
    </source>
</evidence>
<evidence type="ECO:0000313" key="2">
    <source>
        <dbReference type="Proteomes" id="UP000185557"/>
    </source>
</evidence>
<dbReference type="AlphaFoldDB" id="A0A1U7J7C9"/>